<comment type="similarity">
    <text evidence="2 13">Belongs to the TFB4 family.</text>
</comment>
<dbReference type="GO" id="GO:0008270">
    <property type="term" value="F:zinc ion binding"/>
    <property type="evidence" value="ECO:0007669"/>
    <property type="project" value="UniProtKB-KW"/>
</dbReference>
<evidence type="ECO:0000256" key="13">
    <source>
        <dbReference type="RuleBase" id="RU368090"/>
    </source>
</evidence>
<dbReference type="GO" id="GO:0006355">
    <property type="term" value="P:regulation of DNA-templated transcription"/>
    <property type="evidence" value="ECO:0007669"/>
    <property type="project" value="InterPro"/>
</dbReference>
<dbReference type="OrthoDB" id="17307at2759"/>
<evidence type="ECO:0000256" key="12">
    <source>
        <dbReference type="ARBA" id="ARBA00033341"/>
    </source>
</evidence>
<dbReference type="Proteomes" id="UP000193922">
    <property type="component" value="Unassembled WGS sequence"/>
</dbReference>
<dbReference type="PANTHER" id="PTHR12831">
    <property type="entry name" value="TRANSCRIPTION INITIATION FACTOR IIH TFIIH , POLYPEPTIDE 3-RELATED"/>
    <property type="match status" value="1"/>
</dbReference>
<organism evidence="14 15">
    <name type="scientific">Linderina pennispora</name>
    <dbReference type="NCBI Taxonomy" id="61395"/>
    <lineage>
        <taxon>Eukaryota</taxon>
        <taxon>Fungi</taxon>
        <taxon>Fungi incertae sedis</taxon>
        <taxon>Zoopagomycota</taxon>
        <taxon>Kickxellomycotina</taxon>
        <taxon>Kickxellomycetes</taxon>
        <taxon>Kickxellales</taxon>
        <taxon>Kickxellaceae</taxon>
        <taxon>Linderina</taxon>
    </lineage>
</organism>
<keyword evidence="15" id="KW-1185">Reference proteome</keyword>
<dbReference type="Gene3D" id="3.40.50.410">
    <property type="entry name" value="von Willebrand factor, type A domain"/>
    <property type="match status" value="1"/>
</dbReference>
<evidence type="ECO:0000256" key="7">
    <source>
        <dbReference type="ARBA" id="ARBA00022833"/>
    </source>
</evidence>
<evidence type="ECO:0000256" key="8">
    <source>
        <dbReference type="ARBA" id="ARBA00023015"/>
    </source>
</evidence>
<keyword evidence="9 13" id="KW-0804">Transcription</keyword>
<dbReference type="RefSeq" id="XP_040744747.1">
    <property type="nucleotide sequence ID" value="XM_040884548.1"/>
</dbReference>
<evidence type="ECO:0000256" key="5">
    <source>
        <dbReference type="ARBA" id="ARBA00022763"/>
    </source>
</evidence>
<dbReference type="InterPro" id="IPR036465">
    <property type="entry name" value="vWFA_dom_sf"/>
</dbReference>
<evidence type="ECO:0000256" key="11">
    <source>
        <dbReference type="ARBA" id="ARBA00023242"/>
    </source>
</evidence>
<keyword evidence="6 13" id="KW-0863">Zinc-finger</keyword>
<evidence type="ECO:0000313" key="14">
    <source>
        <dbReference type="EMBL" id="ORX71232.1"/>
    </source>
</evidence>
<protein>
    <recommendedName>
        <fullName evidence="3 13">General transcription and DNA repair factor IIH subunit TFB4</fullName>
        <shortName evidence="13">TFIIH subunit TFB4</shortName>
    </recommendedName>
    <alternativeName>
        <fullName evidence="12 13">RNA polymerase II transcription factor B subunit 4</fullName>
    </alternativeName>
</protein>
<gene>
    <name evidence="14" type="ORF">DL89DRAFT_221921</name>
</gene>
<dbReference type="GO" id="GO:0000439">
    <property type="term" value="C:transcription factor TFIIH core complex"/>
    <property type="evidence" value="ECO:0007669"/>
    <property type="project" value="UniProtKB-UniRule"/>
</dbReference>
<evidence type="ECO:0000313" key="15">
    <source>
        <dbReference type="Proteomes" id="UP000193922"/>
    </source>
</evidence>
<dbReference type="InterPro" id="IPR004600">
    <property type="entry name" value="TFIIH_Tfb4/GTF2H3"/>
</dbReference>
<keyword evidence="5 13" id="KW-0227">DNA damage</keyword>
<dbReference type="GeneID" id="63801196"/>
<comment type="function">
    <text evidence="13">Component of the general transcription and DNA repair factor IIH (TFIIH) core complex, which is involved in general and transcription-coupled nucleotide excision repair (NER) of damaged DNA and, when complexed to TFIIK, in RNA transcription by RNA polymerase II. In NER, TFIIH acts by opening DNA around the lesion to allow the excision of the damaged oligonucleotide and its replacement by a new DNA fragment. In transcription, TFIIH has an essential role in transcription initiation. When the pre-initiation complex (PIC) has been established, TFIIH is required for promoter opening and promoter escape. Phosphorylation of the C-terminal tail (CTD) of the largest subunit of RNA polymerase II by the kinase module TFIIK controls the initiation of transcription.</text>
</comment>
<keyword evidence="7 13" id="KW-0862">Zinc</keyword>
<evidence type="ECO:0000256" key="10">
    <source>
        <dbReference type="ARBA" id="ARBA00023204"/>
    </source>
</evidence>
<evidence type="ECO:0000256" key="9">
    <source>
        <dbReference type="ARBA" id="ARBA00023163"/>
    </source>
</evidence>
<dbReference type="Pfam" id="PF03850">
    <property type="entry name" value="Tfb4"/>
    <property type="match status" value="1"/>
</dbReference>
<keyword evidence="8 13" id="KW-0805">Transcription regulation</keyword>
<keyword evidence="4 13" id="KW-0479">Metal-binding</keyword>
<comment type="subcellular location">
    <subcellularLocation>
        <location evidence="1 13">Nucleus</location>
    </subcellularLocation>
</comment>
<evidence type="ECO:0000256" key="3">
    <source>
        <dbReference type="ARBA" id="ARBA00021280"/>
    </source>
</evidence>
<sequence length="303" mass="33398">MSEAAEPEASLLVVVLDTNTAAWERCPLQFDRALQQVVIFLNAYLALKPENKLAVIATNKSECRYLYPTEFTDETTIPEMQVYEQFRDVDTKVLTGVQKMIESGSMSSDTPAGIEQGQSQVSRALSKALCYINRGTKASVNKIWPRILVVSVADDAPREYIALMNTIFAAQKLGVLIDVCKVVGSDSVFLQQAAEITGGNYLKVDTQENRGSLLQSLMFTCLADHFTRSMLYSPHNDLIDFRATCFCHKRVVDIGYVCSVCLSIFCKMAPVCSTCKTKFSFKLVRAPSAANGTSAGKKKPPVN</sequence>
<dbReference type="PANTHER" id="PTHR12831:SF0">
    <property type="entry name" value="GENERAL TRANSCRIPTION FACTOR IIH SUBUNIT 3"/>
    <property type="match status" value="1"/>
</dbReference>
<dbReference type="GO" id="GO:0006289">
    <property type="term" value="P:nucleotide-excision repair"/>
    <property type="evidence" value="ECO:0007669"/>
    <property type="project" value="UniProtKB-UniRule"/>
</dbReference>
<accession>A0A1Y1WCR2</accession>
<dbReference type="AlphaFoldDB" id="A0A1Y1WCR2"/>
<evidence type="ECO:0000256" key="1">
    <source>
        <dbReference type="ARBA" id="ARBA00004123"/>
    </source>
</evidence>
<evidence type="ECO:0000256" key="4">
    <source>
        <dbReference type="ARBA" id="ARBA00022723"/>
    </source>
</evidence>
<reference evidence="14 15" key="1">
    <citation type="submission" date="2016-07" db="EMBL/GenBank/DDBJ databases">
        <title>Pervasive Adenine N6-methylation of Active Genes in Fungi.</title>
        <authorList>
            <consortium name="DOE Joint Genome Institute"/>
            <person name="Mondo S.J."/>
            <person name="Dannebaum R.O."/>
            <person name="Kuo R.C."/>
            <person name="Labutti K."/>
            <person name="Haridas S."/>
            <person name="Kuo A."/>
            <person name="Salamov A."/>
            <person name="Ahrendt S.R."/>
            <person name="Lipzen A."/>
            <person name="Sullivan W."/>
            <person name="Andreopoulos W.B."/>
            <person name="Clum A."/>
            <person name="Lindquist E."/>
            <person name="Daum C."/>
            <person name="Ramamoorthy G.K."/>
            <person name="Gryganskyi A."/>
            <person name="Culley D."/>
            <person name="Magnuson J.K."/>
            <person name="James T.Y."/>
            <person name="O'Malley M.A."/>
            <person name="Stajich J.E."/>
            <person name="Spatafora J.W."/>
            <person name="Visel A."/>
            <person name="Grigoriev I.V."/>
        </authorList>
    </citation>
    <scope>NUCLEOTIDE SEQUENCE [LARGE SCALE GENOMIC DNA]</scope>
    <source>
        <strain evidence="14 15">ATCC 12442</strain>
    </source>
</reference>
<keyword evidence="11 13" id="KW-0539">Nucleus</keyword>
<comment type="subunit">
    <text evidence="13">Component of the 7-subunit TFIIH core complex composed of XPB/SSL2, XPD/RAD3, SSL1, TFB1, TFB2, TFB4 and TFB5, which is active in NER. The core complex associates with the 3-subunit CTD-kinase module TFIIK composed of CCL1, KIN28 and TFB3 to form the 10-subunit holoenzyme (holo-TFIIH) active in transcription.</text>
</comment>
<comment type="caution">
    <text evidence="14">The sequence shown here is derived from an EMBL/GenBank/DDBJ whole genome shotgun (WGS) entry which is preliminary data.</text>
</comment>
<evidence type="ECO:0000256" key="6">
    <source>
        <dbReference type="ARBA" id="ARBA00022771"/>
    </source>
</evidence>
<dbReference type="GO" id="GO:0005675">
    <property type="term" value="C:transcription factor TFIIH holo complex"/>
    <property type="evidence" value="ECO:0007669"/>
    <property type="project" value="UniProtKB-UniRule"/>
</dbReference>
<dbReference type="STRING" id="61395.A0A1Y1WCR2"/>
<dbReference type="EMBL" id="MCFD01000004">
    <property type="protein sequence ID" value="ORX71232.1"/>
    <property type="molecule type" value="Genomic_DNA"/>
</dbReference>
<proteinExistence type="inferred from homology"/>
<evidence type="ECO:0000256" key="2">
    <source>
        <dbReference type="ARBA" id="ARBA00005273"/>
    </source>
</evidence>
<name>A0A1Y1WCR2_9FUNG</name>
<keyword evidence="10 13" id="KW-0234">DNA repair</keyword>